<keyword evidence="3" id="KW-1185">Reference proteome</keyword>
<proteinExistence type="predicted"/>
<evidence type="ECO:0000259" key="1">
    <source>
        <dbReference type="Pfam" id="PF01973"/>
    </source>
</evidence>
<name>A0A7X8TS15_9VIBR</name>
<accession>A0A7X8TS15</accession>
<dbReference type="GO" id="GO:0016740">
    <property type="term" value="F:transferase activity"/>
    <property type="evidence" value="ECO:0007669"/>
    <property type="project" value="UniProtKB-KW"/>
</dbReference>
<organism evidence="2 3">
    <name type="scientific">Vibrio agarilyticus</name>
    <dbReference type="NCBI Taxonomy" id="2726741"/>
    <lineage>
        <taxon>Bacteria</taxon>
        <taxon>Pseudomonadati</taxon>
        <taxon>Pseudomonadota</taxon>
        <taxon>Gammaproteobacteria</taxon>
        <taxon>Vibrionales</taxon>
        <taxon>Vibrionaceae</taxon>
        <taxon>Vibrio</taxon>
    </lineage>
</organism>
<dbReference type="EMBL" id="JABAIK010000011">
    <property type="protein sequence ID" value="NLS13714.1"/>
    <property type="molecule type" value="Genomic_DNA"/>
</dbReference>
<evidence type="ECO:0000313" key="3">
    <source>
        <dbReference type="Proteomes" id="UP000535589"/>
    </source>
</evidence>
<dbReference type="Pfam" id="PF01973">
    <property type="entry name" value="MptE-like"/>
    <property type="match status" value="1"/>
</dbReference>
<dbReference type="PANTHER" id="PTHR41786">
    <property type="entry name" value="MOTILITY ACCESSORY FACTOR MAF"/>
    <property type="match status" value="1"/>
</dbReference>
<gene>
    <name evidence="2" type="ORF">HGP28_12505</name>
</gene>
<sequence>MTPIYQSNFELITARWPSVADAIDAADITPLNFEVIQERAATLKVNGIQLSSTFDPIEEAFEHRSLTSGNDYHIWGLGLGHLPALLTQDRHCQSIAIYLYNLPLVKLVLSLVPLDWLNDDRVTLRLVDEKNSNINKMTAALTYQGSVILPSDKFISKQTHQWLFFRMENTLTMQHVHRNQLDDEDKFILREQENTPLLKKLPSIDRFLQYRVDDAICIGAGPSLGEHIEELKAVYLSPNRPRLIAAATACKCLLENGIKPDVVYAIDFAIPTSYIPFHIAANTILIAASRLPHDHIKLWHGEKYYLHLADETYDRFNKQLPTQFRPYVYGSVIHPMIHTTLMQGAKRIGLIGCDFGFPNEIIHASMENDANDHNSAMGVWTENGHGELIKSSPTYRMFATGVETIIAYAPNTEFYNWSRMGSKILGARYRDELTNQAPNHDNLVEQANAN</sequence>
<dbReference type="PANTHER" id="PTHR41786:SF1">
    <property type="entry name" value="6-HYDROXYMETHYLPTERIN DIPHOSPHOKINASE MPTE-LIKE DOMAIN-CONTAINING PROTEIN"/>
    <property type="match status" value="1"/>
</dbReference>
<dbReference type="RefSeq" id="WP_168836804.1">
    <property type="nucleotide sequence ID" value="NZ_JABAIK010000011.1"/>
</dbReference>
<protein>
    <submittedName>
        <fullName evidence="2">Motility associated factor glycosyltransferase family protein</fullName>
    </submittedName>
</protein>
<evidence type="ECO:0000313" key="2">
    <source>
        <dbReference type="EMBL" id="NLS13714.1"/>
    </source>
</evidence>
<feature type="domain" description="6-hydroxymethylpterin diphosphokinase MptE-like" evidence="1">
    <location>
        <begin position="194"/>
        <end position="359"/>
    </location>
</feature>
<reference evidence="2 3" key="1">
    <citation type="submission" date="2020-04" db="EMBL/GenBank/DDBJ databases">
        <title>Vibrio sp. SM6, a novel species isolated from seawater.</title>
        <authorList>
            <person name="Wang X."/>
        </authorList>
    </citation>
    <scope>NUCLEOTIDE SEQUENCE [LARGE SCALE GENOMIC DNA]</scope>
    <source>
        <strain evidence="2 3">SM6</strain>
    </source>
</reference>
<dbReference type="Proteomes" id="UP000535589">
    <property type="component" value="Unassembled WGS sequence"/>
</dbReference>
<keyword evidence="2" id="KW-0808">Transferase</keyword>
<comment type="caution">
    <text evidence="2">The sequence shown here is derived from an EMBL/GenBank/DDBJ whole genome shotgun (WGS) entry which is preliminary data.</text>
</comment>
<dbReference type="AlphaFoldDB" id="A0A7X8TS15"/>
<dbReference type="InterPro" id="IPR002826">
    <property type="entry name" value="MptE-like"/>
</dbReference>